<keyword evidence="2" id="KW-1003">Cell membrane</keyword>
<reference evidence="16" key="2">
    <citation type="submission" date="2025-09" db="UniProtKB">
        <authorList>
            <consortium name="Ensembl"/>
        </authorList>
    </citation>
    <scope>IDENTIFICATION</scope>
</reference>
<dbReference type="GO" id="GO:0006954">
    <property type="term" value="P:inflammatory response"/>
    <property type="evidence" value="ECO:0007669"/>
    <property type="project" value="TreeGrafter"/>
</dbReference>
<reference evidence="16" key="1">
    <citation type="submission" date="2025-08" db="UniProtKB">
        <authorList>
            <consortium name="Ensembl"/>
        </authorList>
    </citation>
    <scope>IDENTIFICATION</scope>
</reference>
<evidence type="ECO:0000256" key="2">
    <source>
        <dbReference type="ARBA" id="ARBA00022475"/>
    </source>
</evidence>
<evidence type="ECO:0000313" key="17">
    <source>
        <dbReference type="Proteomes" id="UP000694546"/>
    </source>
</evidence>
<keyword evidence="10 13" id="KW-0675">Receptor</keyword>
<evidence type="ECO:0000256" key="14">
    <source>
        <dbReference type="SAM" id="Phobius"/>
    </source>
</evidence>
<keyword evidence="11 13" id="KW-0807">Transducer</keyword>
<dbReference type="GO" id="GO:0004930">
    <property type="term" value="F:G protein-coupled receptor activity"/>
    <property type="evidence" value="ECO:0007669"/>
    <property type="project" value="UniProtKB-KW"/>
</dbReference>
<dbReference type="InterPro" id="IPR000826">
    <property type="entry name" value="Formyl_rcpt-rel"/>
</dbReference>
<comment type="similarity">
    <text evidence="12">Belongs to the chemokine-like receptor (CMKLR) family.</text>
</comment>
<organism evidence="16 17">
    <name type="scientific">Gadus morhua</name>
    <name type="common">Atlantic cod</name>
    <dbReference type="NCBI Taxonomy" id="8049"/>
    <lineage>
        <taxon>Eukaryota</taxon>
        <taxon>Metazoa</taxon>
        <taxon>Chordata</taxon>
        <taxon>Craniata</taxon>
        <taxon>Vertebrata</taxon>
        <taxon>Euteleostomi</taxon>
        <taxon>Actinopterygii</taxon>
        <taxon>Neopterygii</taxon>
        <taxon>Teleostei</taxon>
        <taxon>Neoteleostei</taxon>
        <taxon>Acanthomorphata</taxon>
        <taxon>Zeiogadaria</taxon>
        <taxon>Gadariae</taxon>
        <taxon>Gadiformes</taxon>
        <taxon>Gadoidei</taxon>
        <taxon>Gadidae</taxon>
        <taxon>Gadus</taxon>
    </lineage>
</organism>
<sequence>MDSENLTQTVDYDYDYNGTDPFGGTGLPKIDPFQIVTLVCYGLVFILGVPGNALVVWVTGFGMSRTVTSIWFLNLSLADLLCCLSLPILMVPLAHDDHWHFGPIACTLFKSLFYLVMHCSVLLLVLISVDRCMLVSWPVWCQNNRRPGMAVWACGGAWVLALLATIPELLFTREEALGKEKKECLGRRSQVNSQIIIGFRFVFGFLLAFVAIVLSHVVVYIKASSLSGSIRSKRTLKVIIAVSTSFFFCWLPLHITDILITLHSRFSPHRHKINKAHSLALCLAYFNSCLNPILYVCLGRDFRSSMNRTLRSHFNFIREEPTCREPSATLNSSGTATAETTSV</sequence>
<keyword evidence="17" id="KW-1185">Reference proteome</keyword>
<keyword evidence="4" id="KW-0597">Phosphoprotein</keyword>
<evidence type="ECO:0000256" key="3">
    <source>
        <dbReference type="ARBA" id="ARBA00022500"/>
    </source>
</evidence>
<keyword evidence="9" id="KW-1015">Disulfide bond</keyword>
<dbReference type="Pfam" id="PF00001">
    <property type="entry name" value="7tm_1"/>
    <property type="match status" value="1"/>
</dbReference>
<dbReference type="GeneTree" id="ENSGT01140000282544"/>
<evidence type="ECO:0000256" key="11">
    <source>
        <dbReference type="ARBA" id="ARBA00023224"/>
    </source>
</evidence>
<evidence type="ECO:0000256" key="4">
    <source>
        <dbReference type="ARBA" id="ARBA00022553"/>
    </source>
</evidence>
<dbReference type="InterPro" id="IPR002234">
    <property type="entry name" value="Anphylx_rcpt_C3a/C5a1-2"/>
</dbReference>
<feature type="transmembrane region" description="Helical" evidence="14">
    <location>
        <begin position="111"/>
        <end position="129"/>
    </location>
</feature>
<comment type="subcellular location">
    <subcellularLocation>
        <location evidence="1">Cell membrane</location>
        <topology evidence="1">Multi-pass membrane protein</topology>
    </subcellularLocation>
</comment>
<evidence type="ECO:0000256" key="9">
    <source>
        <dbReference type="ARBA" id="ARBA00023157"/>
    </source>
</evidence>
<gene>
    <name evidence="16" type="primary">c5ar1</name>
</gene>
<evidence type="ECO:0000256" key="10">
    <source>
        <dbReference type="ARBA" id="ARBA00023170"/>
    </source>
</evidence>
<dbReference type="Gene3D" id="1.20.1070.10">
    <property type="entry name" value="Rhodopsin 7-helix transmembrane proteins"/>
    <property type="match status" value="1"/>
</dbReference>
<protein>
    <submittedName>
        <fullName evidence="16">C5a anaphylatoxin chemotactic receptor 1-like</fullName>
    </submittedName>
</protein>
<evidence type="ECO:0000256" key="12">
    <source>
        <dbReference type="ARBA" id="ARBA00025736"/>
    </source>
</evidence>
<evidence type="ECO:0000259" key="15">
    <source>
        <dbReference type="PROSITE" id="PS50262"/>
    </source>
</evidence>
<feature type="transmembrane region" description="Helical" evidence="14">
    <location>
        <begin position="35"/>
        <end position="58"/>
    </location>
</feature>
<evidence type="ECO:0000313" key="16">
    <source>
        <dbReference type="Ensembl" id="ENSGMOP00000029402.1"/>
    </source>
</evidence>
<keyword evidence="6 14" id="KW-1133">Transmembrane helix</keyword>
<dbReference type="GO" id="GO:0007204">
    <property type="term" value="P:positive regulation of cytosolic calcium ion concentration"/>
    <property type="evidence" value="ECO:0007669"/>
    <property type="project" value="TreeGrafter"/>
</dbReference>
<evidence type="ECO:0000256" key="8">
    <source>
        <dbReference type="ARBA" id="ARBA00023136"/>
    </source>
</evidence>
<dbReference type="GO" id="GO:0007200">
    <property type="term" value="P:phospholipase C-activating G protein-coupled receptor signaling pathway"/>
    <property type="evidence" value="ECO:0007669"/>
    <property type="project" value="TreeGrafter"/>
</dbReference>
<dbReference type="GO" id="GO:0004878">
    <property type="term" value="F:complement component C5a receptor activity"/>
    <property type="evidence" value="ECO:0007669"/>
    <property type="project" value="TreeGrafter"/>
</dbReference>
<dbReference type="InterPro" id="IPR017452">
    <property type="entry name" value="GPCR_Rhodpsn_7TM"/>
</dbReference>
<proteinExistence type="inferred from homology"/>
<dbReference type="PANTHER" id="PTHR24225">
    <property type="entry name" value="CHEMOTACTIC RECEPTOR"/>
    <property type="match status" value="1"/>
</dbReference>
<dbReference type="GO" id="GO:0005886">
    <property type="term" value="C:plasma membrane"/>
    <property type="evidence" value="ECO:0007669"/>
    <property type="project" value="UniProtKB-SubCell"/>
</dbReference>
<dbReference type="PROSITE" id="PS00237">
    <property type="entry name" value="G_PROTEIN_RECEP_F1_1"/>
    <property type="match status" value="1"/>
</dbReference>
<feature type="transmembrane region" description="Helical" evidence="14">
    <location>
        <begin position="235"/>
        <end position="256"/>
    </location>
</feature>
<feature type="transmembrane region" description="Helical" evidence="14">
    <location>
        <begin position="195"/>
        <end position="223"/>
    </location>
</feature>
<accession>A0A8C5ADU3</accession>
<dbReference type="Proteomes" id="UP000694546">
    <property type="component" value="Chromosome 16"/>
</dbReference>
<dbReference type="FunFam" id="1.20.1070.10:FF:000034">
    <property type="entry name" value="G-protein coupled receptor 1"/>
    <property type="match status" value="1"/>
</dbReference>
<feature type="domain" description="G-protein coupled receptors family 1 profile" evidence="15">
    <location>
        <begin position="51"/>
        <end position="295"/>
    </location>
</feature>
<feature type="transmembrane region" description="Helical" evidence="14">
    <location>
        <begin position="70"/>
        <end position="91"/>
    </location>
</feature>
<keyword evidence="3" id="KW-0145">Chemotaxis</keyword>
<feature type="transmembrane region" description="Helical" evidence="14">
    <location>
        <begin position="150"/>
        <end position="171"/>
    </location>
</feature>
<evidence type="ECO:0000256" key="5">
    <source>
        <dbReference type="ARBA" id="ARBA00022692"/>
    </source>
</evidence>
<dbReference type="PROSITE" id="PS50262">
    <property type="entry name" value="G_PROTEIN_RECEP_F1_2"/>
    <property type="match status" value="1"/>
</dbReference>
<evidence type="ECO:0000256" key="6">
    <source>
        <dbReference type="ARBA" id="ARBA00022989"/>
    </source>
</evidence>
<evidence type="ECO:0000256" key="13">
    <source>
        <dbReference type="RuleBase" id="RU000688"/>
    </source>
</evidence>
<keyword evidence="5 13" id="KW-0812">Transmembrane</keyword>
<evidence type="ECO:0000256" key="1">
    <source>
        <dbReference type="ARBA" id="ARBA00004651"/>
    </source>
</evidence>
<comment type="similarity">
    <text evidence="13">Belongs to the G-protein coupled receptor 1 family.</text>
</comment>
<evidence type="ECO:0000256" key="7">
    <source>
        <dbReference type="ARBA" id="ARBA00023040"/>
    </source>
</evidence>
<dbReference type="AlphaFoldDB" id="A0A8C5ADU3"/>
<dbReference type="OMA" id="VAVWCLA"/>
<feature type="transmembrane region" description="Helical" evidence="14">
    <location>
        <begin position="276"/>
        <end position="298"/>
    </location>
</feature>
<dbReference type="PRINTS" id="PR00237">
    <property type="entry name" value="GPCRRHODOPSN"/>
</dbReference>
<dbReference type="SUPFAM" id="SSF81321">
    <property type="entry name" value="Family A G protein-coupled receptor-like"/>
    <property type="match status" value="1"/>
</dbReference>
<keyword evidence="8 14" id="KW-0472">Membrane</keyword>
<dbReference type="Ensembl" id="ENSGMOT00000070281.1">
    <property type="protein sequence ID" value="ENSGMOP00000029402.1"/>
    <property type="gene ID" value="ENSGMOG00000030904.1"/>
</dbReference>
<dbReference type="InterPro" id="IPR000276">
    <property type="entry name" value="GPCR_Rhodpsn"/>
</dbReference>
<dbReference type="PRINTS" id="PR00426">
    <property type="entry name" value="C5ANPHYLTXNR"/>
</dbReference>
<dbReference type="GO" id="GO:0006935">
    <property type="term" value="P:chemotaxis"/>
    <property type="evidence" value="ECO:0007669"/>
    <property type="project" value="UniProtKB-KW"/>
</dbReference>
<name>A0A8C5ADU3_GADMO</name>
<keyword evidence="7 13" id="KW-0297">G-protein coupled receptor</keyword>
<dbReference type="PANTHER" id="PTHR24225:SF56">
    <property type="entry name" value="C5A ANAPHYLATOXIN CHEMOTACTIC RECEPTOR 1"/>
    <property type="match status" value="1"/>
</dbReference>